<accession>A0AAV1HYD3</accession>
<evidence type="ECO:0000256" key="2">
    <source>
        <dbReference type="ARBA" id="ARBA00022741"/>
    </source>
</evidence>
<feature type="domain" description="ABC transporter" evidence="6">
    <location>
        <begin position="87"/>
        <end position="320"/>
    </location>
</feature>
<keyword evidence="2" id="KW-0547">Nucleotide-binding</keyword>
<dbReference type="AlphaFoldDB" id="A0AAV1HYD3"/>
<dbReference type="GO" id="GO:0005524">
    <property type="term" value="F:ATP binding"/>
    <property type="evidence" value="ECO:0007669"/>
    <property type="project" value="UniProtKB-KW"/>
</dbReference>
<dbReference type="InterPro" id="IPR027417">
    <property type="entry name" value="P-loop_NTPase"/>
</dbReference>
<keyword evidence="8" id="KW-1185">Reference proteome</keyword>
<keyword evidence="3" id="KW-0067">ATP-binding</keyword>
<dbReference type="SUPFAM" id="SSF52540">
    <property type="entry name" value="P-loop containing nucleoside triphosphate hydrolases"/>
    <property type="match status" value="1"/>
</dbReference>
<dbReference type="GO" id="GO:0016887">
    <property type="term" value="F:ATP hydrolysis activity"/>
    <property type="evidence" value="ECO:0007669"/>
    <property type="project" value="InterPro"/>
</dbReference>
<evidence type="ECO:0000313" key="7">
    <source>
        <dbReference type="EMBL" id="CAK0753282.1"/>
    </source>
</evidence>
<keyword evidence="1" id="KW-0813">Transport</keyword>
<protein>
    <recommendedName>
        <fullName evidence="6">ABC transporter domain-containing protein</fullName>
    </recommendedName>
</protein>
<dbReference type="PROSITE" id="PS50893">
    <property type="entry name" value="ABC_TRANSPORTER_2"/>
    <property type="match status" value="1"/>
</dbReference>
<dbReference type="InterPro" id="IPR017871">
    <property type="entry name" value="ABC_transporter-like_CS"/>
</dbReference>
<dbReference type="Gene3D" id="3.40.50.300">
    <property type="entry name" value="P-loop containing nucleotide triphosphate hydrolases"/>
    <property type="match status" value="1"/>
</dbReference>
<reference evidence="7 8" key="1">
    <citation type="submission" date="2023-10" db="EMBL/GenBank/DDBJ databases">
        <authorList>
            <person name="Maclean D."/>
            <person name="Macfadyen A."/>
        </authorList>
    </citation>
    <scope>NUCLEOTIDE SEQUENCE [LARGE SCALE GENOMIC DNA]</scope>
</reference>
<proteinExistence type="predicted"/>
<dbReference type="Proteomes" id="UP001314263">
    <property type="component" value="Unassembled WGS sequence"/>
</dbReference>
<evidence type="ECO:0000256" key="4">
    <source>
        <dbReference type="ARBA" id="ARBA00023032"/>
    </source>
</evidence>
<evidence type="ECO:0000259" key="6">
    <source>
        <dbReference type="PROSITE" id="PS50893"/>
    </source>
</evidence>
<dbReference type="PROSITE" id="PS00211">
    <property type="entry name" value="ABC_TRANSPORTER_1"/>
    <property type="match status" value="1"/>
</dbReference>
<evidence type="ECO:0000256" key="3">
    <source>
        <dbReference type="ARBA" id="ARBA00022840"/>
    </source>
</evidence>
<comment type="caution">
    <text evidence="7">The sequence shown here is derived from an EMBL/GenBank/DDBJ whole genome shotgun (WGS) entry which is preliminary data.</text>
</comment>
<dbReference type="InterPro" id="IPR003593">
    <property type="entry name" value="AAA+_ATPase"/>
</dbReference>
<dbReference type="InterPro" id="IPR050093">
    <property type="entry name" value="ABC_SmlMolc_Importer"/>
</dbReference>
<dbReference type="FunFam" id="3.40.50.300:FF:000425">
    <property type="entry name" value="Probable ABC transporter, ATP-binding subunit"/>
    <property type="match status" value="1"/>
</dbReference>
<name>A0AAV1HYD3_9CHLO</name>
<dbReference type="SMART" id="SM00382">
    <property type="entry name" value="AAA"/>
    <property type="match status" value="1"/>
</dbReference>
<dbReference type="InterPro" id="IPR003439">
    <property type="entry name" value="ABC_transporter-like_ATP-bd"/>
</dbReference>
<dbReference type="PANTHER" id="PTHR42781:SF4">
    <property type="entry name" value="SPERMIDINE_PUTRESCINE IMPORT ATP-BINDING PROTEIN POTA"/>
    <property type="match status" value="1"/>
</dbReference>
<dbReference type="PANTHER" id="PTHR42781">
    <property type="entry name" value="SPERMIDINE/PUTRESCINE IMPORT ATP-BINDING PROTEIN POTA"/>
    <property type="match status" value="1"/>
</dbReference>
<dbReference type="EMBL" id="CAUYUE010000003">
    <property type="protein sequence ID" value="CAK0753282.1"/>
    <property type="molecule type" value="Genomic_DNA"/>
</dbReference>
<sequence length="436" mass="47816">MASAWDVRLSDVLGTPSDIYRSLRPPVTHLQQHPARRRAHACTPRAASSTARVDEQAAAAALEAGSSSGIESVAIAMPPQAGNGVRVRVQDLSKVYTTRKGSFVAAENISLDIPAGKMTALLGPSGSGKTTLLRLIAGLEEPSDGSIFFDDEDATWVPTQEREIGFVFQSYALFKHMTCAQNIAFGPSVRKMKIDVNSRVRELLDLIELPHVGSRRPAQLSGGQRQRVALARALASQPRLLLLDEPFGALDPTIRASVRQGLKAIIDKVGVTSILVTHDQEEAFELADQVIIFNRGQVVQMGSPEELQSAPATPFVLHFIDDVNLMPANCQFVRRLGFKTEKPYVMCRPTVFDVSKAVPQPDEPRFAPATVSDRIDIGIMIKYMLKFDDGVVVEMHLKGVEHARPIAFDLQQRVYVRTDPQNLVAYYPDEIASTPL</sequence>
<organism evidence="7 8">
    <name type="scientific">Coccomyxa viridis</name>
    <dbReference type="NCBI Taxonomy" id="1274662"/>
    <lineage>
        <taxon>Eukaryota</taxon>
        <taxon>Viridiplantae</taxon>
        <taxon>Chlorophyta</taxon>
        <taxon>core chlorophytes</taxon>
        <taxon>Trebouxiophyceae</taxon>
        <taxon>Trebouxiophyceae incertae sedis</taxon>
        <taxon>Coccomyxaceae</taxon>
        <taxon>Coccomyxa</taxon>
    </lineage>
</organism>
<keyword evidence="4" id="KW-0764">Sulfate transport</keyword>
<feature type="region of interest" description="Disordered" evidence="5">
    <location>
        <begin position="29"/>
        <end position="49"/>
    </location>
</feature>
<gene>
    <name evidence="7" type="ORF">CVIRNUC_002209</name>
</gene>
<evidence type="ECO:0000256" key="5">
    <source>
        <dbReference type="SAM" id="MobiDB-lite"/>
    </source>
</evidence>
<evidence type="ECO:0000313" key="8">
    <source>
        <dbReference type="Proteomes" id="UP001314263"/>
    </source>
</evidence>
<dbReference type="Pfam" id="PF00005">
    <property type="entry name" value="ABC_tran"/>
    <property type="match status" value="1"/>
</dbReference>
<evidence type="ECO:0000256" key="1">
    <source>
        <dbReference type="ARBA" id="ARBA00022448"/>
    </source>
</evidence>